<feature type="region of interest" description="Disordered" evidence="1">
    <location>
        <begin position="65"/>
        <end position="124"/>
    </location>
</feature>
<dbReference type="EMBL" id="HBUF01192949">
    <property type="protein sequence ID" value="CAG6658975.1"/>
    <property type="molecule type" value="Transcribed_RNA"/>
</dbReference>
<organism evidence="2">
    <name type="scientific">Cacopsylla melanoneura</name>
    <dbReference type="NCBI Taxonomy" id="428564"/>
    <lineage>
        <taxon>Eukaryota</taxon>
        <taxon>Metazoa</taxon>
        <taxon>Ecdysozoa</taxon>
        <taxon>Arthropoda</taxon>
        <taxon>Hexapoda</taxon>
        <taxon>Insecta</taxon>
        <taxon>Pterygota</taxon>
        <taxon>Neoptera</taxon>
        <taxon>Paraneoptera</taxon>
        <taxon>Hemiptera</taxon>
        <taxon>Sternorrhyncha</taxon>
        <taxon>Psylloidea</taxon>
        <taxon>Psyllidae</taxon>
        <taxon>Psyllinae</taxon>
        <taxon>Cacopsylla</taxon>
    </lineage>
</organism>
<accession>A0A8D8RX42</accession>
<reference evidence="2" key="1">
    <citation type="submission" date="2021-05" db="EMBL/GenBank/DDBJ databases">
        <authorList>
            <person name="Alioto T."/>
            <person name="Alioto T."/>
            <person name="Gomez Garrido J."/>
        </authorList>
    </citation>
    <scope>NUCLEOTIDE SEQUENCE</scope>
</reference>
<dbReference type="AlphaFoldDB" id="A0A8D8RX42"/>
<feature type="compositionally biased region" description="Basic and acidic residues" evidence="1">
    <location>
        <begin position="96"/>
        <end position="108"/>
    </location>
</feature>
<sequence>MFDDKGSLKPMYDATCFRNAYKETLKTYSSTTNSATTNRTVSITTDAVNYASYFTKEFAMNIDSESLQTVPTHSTKSPKNNKGESSSRNSGYTGKDQSKDKTHDDKRTLYKAMPNDVQKYLFDE</sequence>
<feature type="compositionally biased region" description="Polar residues" evidence="1">
    <location>
        <begin position="65"/>
        <end position="92"/>
    </location>
</feature>
<dbReference type="EMBL" id="HBUF01192948">
    <property type="protein sequence ID" value="CAG6658974.1"/>
    <property type="molecule type" value="Transcribed_RNA"/>
</dbReference>
<proteinExistence type="predicted"/>
<evidence type="ECO:0000256" key="1">
    <source>
        <dbReference type="SAM" id="MobiDB-lite"/>
    </source>
</evidence>
<protein>
    <submittedName>
        <fullName evidence="2">Uncharacterized protein</fullName>
    </submittedName>
</protein>
<evidence type="ECO:0000313" key="2">
    <source>
        <dbReference type="EMBL" id="CAG6658975.1"/>
    </source>
</evidence>
<name>A0A8D8RX42_9HEMI</name>